<gene>
    <name evidence="1" type="ORF">EV186_106423</name>
</gene>
<proteinExistence type="predicted"/>
<comment type="caution">
    <text evidence="1">The sequence shown here is derived from an EMBL/GenBank/DDBJ whole genome shotgun (WGS) entry which is preliminary data.</text>
</comment>
<dbReference type="Proteomes" id="UP000295444">
    <property type="component" value="Unassembled WGS sequence"/>
</dbReference>
<organism evidence="1 2">
    <name type="scientific">Labedaea rhizosphaerae</name>
    <dbReference type="NCBI Taxonomy" id="598644"/>
    <lineage>
        <taxon>Bacteria</taxon>
        <taxon>Bacillati</taxon>
        <taxon>Actinomycetota</taxon>
        <taxon>Actinomycetes</taxon>
        <taxon>Pseudonocardiales</taxon>
        <taxon>Pseudonocardiaceae</taxon>
        <taxon>Labedaea</taxon>
    </lineage>
</organism>
<name>A0A4R6S2Z8_LABRH</name>
<dbReference type="OrthoDB" id="3695289at2"/>
<dbReference type="AlphaFoldDB" id="A0A4R6S2Z8"/>
<dbReference type="RefSeq" id="WP_133853000.1">
    <property type="nucleotide sequence ID" value="NZ_SNXZ01000006.1"/>
</dbReference>
<dbReference type="PROSITE" id="PS51257">
    <property type="entry name" value="PROKAR_LIPOPROTEIN"/>
    <property type="match status" value="1"/>
</dbReference>
<evidence type="ECO:0008006" key="3">
    <source>
        <dbReference type="Google" id="ProtNLM"/>
    </source>
</evidence>
<evidence type="ECO:0000313" key="1">
    <source>
        <dbReference type="EMBL" id="TDP94029.1"/>
    </source>
</evidence>
<protein>
    <recommendedName>
        <fullName evidence="3">Resolvase-like protein</fullName>
    </recommendedName>
</protein>
<keyword evidence="2" id="KW-1185">Reference proteome</keyword>
<accession>A0A4R6S2Z8</accession>
<reference evidence="1 2" key="1">
    <citation type="submission" date="2019-03" db="EMBL/GenBank/DDBJ databases">
        <title>Genomic Encyclopedia of Type Strains, Phase IV (KMG-IV): sequencing the most valuable type-strain genomes for metagenomic binning, comparative biology and taxonomic classification.</title>
        <authorList>
            <person name="Goeker M."/>
        </authorList>
    </citation>
    <scope>NUCLEOTIDE SEQUENCE [LARGE SCALE GENOMIC DNA]</scope>
    <source>
        <strain evidence="1 2">DSM 45361</strain>
    </source>
</reference>
<evidence type="ECO:0000313" key="2">
    <source>
        <dbReference type="Proteomes" id="UP000295444"/>
    </source>
</evidence>
<sequence>MTTEKNGVKNIASTPIPSGAQACIQRPKPAPSGSVTPRLVFGYIRMEEPDEIEIAKLRDELARFCLGHGFHLGGVFCDRGVAEDAIARVGFAGALDALRVPESYALLVPGREHLSGLELVERALVRMVNRTGCRVLALPAGADSAVEVG</sequence>
<dbReference type="EMBL" id="SNXZ01000006">
    <property type="protein sequence ID" value="TDP94029.1"/>
    <property type="molecule type" value="Genomic_DNA"/>
</dbReference>